<evidence type="ECO:0000256" key="5">
    <source>
        <dbReference type="SAM" id="MobiDB-lite"/>
    </source>
</evidence>
<sequence>MAATQTTAGFQIMQDAGKENPRNMIKEKTMMAGKSASNILQPLGASSLGVGGVSMKQGRANFAVLNSNANVRTAAAAVHNNNNNNIHGVHTGVAGSKVAFRDVGNVKNSTKDDQTLGGKKSTVVPVEQFKTFSVYEDHNENVEQQQLVAAINKQNDAVTSQDVVDKENVFHEKQQRLQQQQQQQHHNILSERSDLHHKFDDNHDEYILDTTPMSVSDVLSPMSVDRSASAAKFFDNSNVKSVAKTSEDLEDDKSAVPRNDRQRFFEVVEYQRNILEYFRESEKKHRPKPHYMRRQTDINYSMRTILVDWLVEVSEEYNLDTETLYLSVSYIDRFLSHMSVVRNKLQLVGTAAMYIASKYEEIYPPDVSEFVFITDDTYSKAQVLRMEQIILKILAFDLCTPTAYVFINTYAVLTDIPDKVKFLTLYIAELSLLEADPYLRFHPSLISAAALALARYLCKLPIWSAELEEITTYRLEDLREVFLCLCKTHVAAAALPQQAIQEKYKAEKFRSVSTIEAANIDDEQFVEIVNNYNEKQKQEQQTAAAANGGATASTPASSSKVNLFFKF</sequence>
<feature type="region of interest" description="Disordered" evidence="5">
    <location>
        <begin position="1"/>
        <end position="21"/>
    </location>
</feature>
<accession>A0A1I8N208</accession>
<dbReference type="InterPro" id="IPR036915">
    <property type="entry name" value="Cyclin-like_sf"/>
</dbReference>
<dbReference type="SUPFAM" id="SSF47954">
    <property type="entry name" value="Cyclin-like"/>
    <property type="match status" value="2"/>
</dbReference>
<evidence type="ECO:0000256" key="4">
    <source>
        <dbReference type="RuleBase" id="RU000383"/>
    </source>
</evidence>
<feature type="domain" description="Cyclin C-terminal" evidence="7">
    <location>
        <begin position="401"/>
        <end position="518"/>
    </location>
</feature>
<name>A0A1I8N208_MUSDO</name>
<dbReference type="SMART" id="SM01332">
    <property type="entry name" value="Cyclin_C"/>
    <property type="match status" value="1"/>
</dbReference>
<reference evidence="10" key="2">
    <citation type="submission" date="2025-05" db="UniProtKB">
        <authorList>
            <consortium name="RefSeq"/>
        </authorList>
    </citation>
    <scope>IDENTIFICATION</scope>
    <source>
        <strain evidence="10">Aabys</strain>
        <tissue evidence="10">Whole body</tissue>
    </source>
</reference>
<dbReference type="GO" id="GO:0005634">
    <property type="term" value="C:nucleus"/>
    <property type="evidence" value="ECO:0007669"/>
    <property type="project" value="UniProtKB-ARBA"/>
</dbReference>
<dbReference type="CDD" id="cd20504">
    <property type="entry name" value="CYCLIN_CCNA_rpt1"/>
    <property type="match status" value="1"/>
</dbReference>
<comment type="similarity">
    <text evidence="4">Belongs to the cyclin family.</text>
</comment>
<dbReference type="InterPro" id="IPR013763">
    <property type="entry name" value="Cyclin-like_dom"/>
</dbReference>
<dbReference type="KEGG" id="mde:101899166"/>
<keyword evidence="1" id="KW-0132">Cell division</keyword>
<dbReference type="Pfam" id="PF00134">
    <property type="entry name" value="Cyclin_N"/>
    <property type="match status" value="1"/>
</dbReference>
<organism evidence="8">
    <name type="scientific">Musca domestica</name>
    <name type="common">House fly</name>
    <dbReference type="NCBI Taxonomy" id="7370"/>
    <lineage>
        <taxon>Eukaryota</taxon>
        <taxon>Metazoa</taxon>
        <taxon>Ecdysozoa</taxon>
        <taxon>Arthropoda</taxon>
        <taxon>Hexapoda</taxon>
        <taxon>Insecta</taxon>
        <taxon>Pterygota</taxon>
        <taxon>Neoptera</taxon>
        <taxon>Endopterygota</taxon>
        <taxon>Diptera</taxon>
        <taxon>Brachycera</taxon>
        <taxon>Muscomorpha</taxon>
        <taxon>Muscoidea</taxon>
        <taxon>Muscidae</taxon>
        <taxon>Musca</taxon>
    </lineage>
</organism>
<keyword evidence="3" id="KW-0131">Cell cycle</keyword>
<dbReference type="Pfam" id="PF02984">
    <property type="entry name" value="Cyclin_C"/>
    <property type="match status" value="1"/>
</dbReference>
<evidence type="ECO:0000256" key="3">
    <source>
        <dbReference type="ARBA" id="ARBA00023306"/>
    </source>
</evidence>
<dbReference type="AlphaFoldDB" id="A0A1I8N208"/>
<keyword evidence="9" id="KW-1185">Reference proteome</keyword>
<feature type="domain" description="Cyclin-like" evidence="6">
    <location>
        <begin position="405"/>
        <end position="487"/>
    </location>
</feature>
<evidence type="ECO:0000259" key="7">
    <source>
        <dbReference type="SMART" id="SM01332"/>
    </source>
</evidence>
<evidence type="ECO:0000313" key="10">
    <source>
        <dbReference type="RefSeq" id="XP_058980206.1"/>
    </source>
</evidence>
<dbReference type="SMART" id="SM00385">
    <property type="entry name" value="CYCLIN"/>
    <property type="match status" value="2"/>
</dbReference>
<dbReference type="RefSeq" id="XP_058980206.1">
    <property type="nucleotide sequence ID" value="XM_059124223.1"/>
</dbReference>
<dbReference type="PROSITE" id="PS00292">
    <property type="entry name" value="CYCLINS"/>
    <property type="match status" value="1"/>
</dbReference>
<reference evidence="8" key="1">
    <citation type="submission" date="2020-05" db="UniProtKB">
        <authorList>
            <consortium name="EnsemblMetazoa"/>
        </authorList>
    </citation>
    <scope>IDENTIFICATION</scope>
    <source>
        <strain evidence="8">Aabys</strain>
    </source>
</reference>
<dbReference type="InterPro" id="IPR006671">
    <property type="entry name" value="Cyclin_N"/>
</dbReference>
<evidence type="ECO:0000313" key="9">
    <source>
        <dbReference type="Proteomes" id="UP001652621"/>
    </source>
</evidence>
<dbReference type="GO" id="GO:0000278">
    <property type="term" value="P:mitotic cell cycle"/>
    <property type="evidence" value="ECO:0007669"/>
    <property type="project" value="UniProtKB-ARBA"/>
</dbReference>
<dbReference type="OrthoDB" id="5590282at2759"/>
<keyword evidence="2 4" id="KW-0195">Cyclin</keyword>
<dbReference type="VEuPathDB" id="VectorBase:MDOA010717"/>
<dbReference type="EnsemblMetazoa" id="MDOA010717-RB">
    <property type="protein sequence ID" value="MDOA010717-PB"/>
    <property type="gene ID" value="MDOA010717"/>
</dbReference>
<protein>
    <submittedName>
        <fullName evidence="10">G2/mitotic-specific cyclin-A-like</fullName>
    </submittedName>
</protein>
<evidence type="ECO:0000256" key="1">
    <source>
        <dbReference type="ARBA" id="ARBA00022618"/>
    </source>
</evidence>
<gene>
    <name evidence="8" type="primary">101899166</name>
    <name evidence="10" type="synonym">LOC131803148</name>
</gene>
<dbReference type="Proteomes" id="UP001652621">
    <property type="component" value="Unplaced"/>
</dbReference>
<dbReference type="FunFam" id="1.10.472.10:FF:000001">
    <property type="entry name" value="G2/mitotic-specific cyclin"/>
    <property type="match status" value="1"/>
</dbReference>
<dbReference type="VEuPathDB" id="VectorBase:MDOMA2_015751"/>
<dbReference type="InterPro" id="IPR048258">
    <property type="entry name" value="Cyclins_cyclin-box"/>
</dbReference>
<proteinExistence type="inferred from homology"/>
<dbReference type="PANTHER" id="PTHR10177">
    <property type="entry name" value="CYCLINS"/>
    <property type="match status" value="1"/>
</dbReference>
<evidence type="ECO:0000256" key="2">
    <source>
        <dbReference type="ARBA" id="ARBA00023127"/>
    </source>
</evidence>
<dbReference type="eggNOG" id="KOG0654">
    <property type="taxonomic scope" value="Eukaryota"/>
</dbReference>
<dbReference type="RefSeq" id="XP_011290998.2">
    <property type="nucleotide sequence ID" value="XM_011292696.3"/>
</dbReference>
<dbReference type="FunFam" id="1.10.472.10:FF:000013">
    <property type="entry name" value="Cyclin A1"/>
    <property type="match status" value="1"/>
</dbReference>
<dbReference type="GO" id="GO:0051301">
    <property type="term" value="P:cell division"/>
    <property type="evidence" value="ECO:0007669"/>
    <property type="project" value="UniProtKB-KW"/>
</dbReference>
<dbReference type="Gene3D" id="1.10.472.10">
    <property type="entry name" value="Cyclin-like"/>
    <property type="match status" value="2"/>
</dbReference>
<dbReference type="InterPro" id="IPR039361">
    <property type="entry name" value="Cyclin"/>
</dbReference>
<feature type="domain" description="Cyclin-like" evidence="6">
    <location>
        <begin position="308"/>
        <end position="392"/>
    </location>
</feature>
<evidence type="ECO:0000259" key="6">
    <source>
        <dbReference type="SMART" id="SM00385"/>
    </source>
</evidence>
<dbReference type="InterPro" id="IPR004367">
    <property type="entry name" value="Cyclin_C-dom"/>
</dbReference>
<dbReference type="STRING" id="7370.A0A1I8N208"/>
<evidence type="ECO:0000313" key="8">
    <source>
        <dbReference type="EnsemblMetazoa" id="MDOA010717-PB"/>
    </source>
</evidence>